<evidence type="ECO:0008006" key="9">
    <source>
        <dbReference type="Google" id="ProtNLM"/>
    </source>
</evidence>
<evidence type="ECO:0000313" key="7">
    <source>
        <dbReference type="Proteomes" id="UP000050795"/>
    </source>
</evidence>
<dbReference type="Gene3D" id="3.30.450.200">
    <property type="match status" value="1"/>
</dbReference>
<dbReference type="SMART" id="SM00801">
    <property type="entry name" value="dDENN"/>
    <property type="match status" value="1"/>
</dbReference>
<dbReference type="InterPro" id="IPR029021">
    <property type="entry name" value="Prot-tyrosine_phosphatase-like"/>
</dbReference>
<dbReference type="InterPro" id="IPR037516">
    <property type="entry name" value="Tripartite_DENN"/>
</dbReference>
<feature type="compositionally biased region" description="Polar residues" evidence="2">
    <location>
        <begin position="2013"/>
        <end position="2026"/>
    </location>
</feature>
<feature type="region of interest" description="Disordered" evidence="2">
    <location>
        <begin position="2917"/>
        <end position="2942"/>
    </location>
</feature>
<feature type="compositionally biased region" description="Low complexity" evidence="2">
    <location>
        <begin position="1223"/>
        <end position="1234"/>
    </location>
</feature>
<protein>
    <recommendedName>
        <fullName evidence="9">UDENN domain-containing protein</fullName>
    </recommendedName>
</protein>
<dbReference type="PROSITE" id="PS51339">
    <property type="entry name" value="PPASE_MYOTUBULARIN"/>
    <property type="match status" value="1"/>
</dbReference>
<evidence type="ECO:0000259" key="4">
    <source>
        <dbReference type="PROSITE" id="PS50081"/>
    </source>
</evidence>
<feature type="compositionally biased region" description="Polar residues" evidence="2">
    <location>
        <begin position="1799"/>
        <end position="1810"/>
    </location>
</feature>
<feature type="region of interest" description="Disordered" evidence="2">
    <location>
        <begin position="2709"/>
        <end position="2728"/>
    </location>
</feature>
<reference evidence="7" key="1">
    <citation type="submission" date="2022-06" db="EMBL/GenBank/DDBJ databases">
        <authorList>
            <person name="Berger JAMES D."/>
            <person name="Berger JAMES D."/>
        </authorList>
    </citation>
    <scope>NUCLEOTIDE SEQUENCE [LARGE SCALE GENOMIC DNA]</scope>
</reference>
<dbReference type="InterPro" id="IPR030564">
    <property type="entry name" value="Myotubularin"/>
</dbReference>
<dbReference type="PANTHER" id="PTHR10807">
    <property type="entry name" value="MYOTUBULARIN-RELATED"/>
    <property type="match status" value="1"/>
</dbReference>
<reference evidence="8" key="2">
    <citation type="submission" date="2023-11" db="UniProtKB">
        <authorList>
            <consortium name="WormBaseParasite"/>
        </authorList>
    </citation>
    <scope>IDENTIFICATION</scope>
</reference>
<dbReference type="InterPro" id="IPR002219">
    <property type="entry name" value="PKC_DAG/PE"/>
</dbReference>
<feature type="region of interest" description="Disordered" evidence="2">
    <location>
        <begin position="1799"/>
        <end position="1836"/>
    </location>
</feature>
<dbReference type="InterPro" id="IPR001194">
    <property type="entry name" value="cDENN_dom"/>
</dbReference>
<dbReference type="GO" id="GO:0016020">
    <property type="term" value="C:membrane"/>
    <property type="evidence" value="ECO:0007669"/>
    <property type="project" value="TreeGrafter"/>
</dbReference>
<dbReference type="PROSITE" id="PS50003">
    <property type="entry name" value="PH_DOMAIN"/>
    <property type="match status" value="1"/>
</dbReference>
<feature type="region of interest" description="Disordered" evidence="2">
    <location>
        <begin position="2456"/>
        <end position="2484"/>
    </location>
</feature>
<evidence type="ECO:0000259" key="6">
    <source>
        <dbReference type="PROSITE" id="PS51339"/>
    </source>
</evidence>
<feature type="compositionally biased region" description="Polar residues" evidence="2">
    <location>
        <begin position="1516"/>
        <end position="1527"/>
    </location>
</feature>
<dbReference type="InterPro" id="IPR011993">
    <property type="entry name" value="PH-like_dom_sf"/>
</dbReference>
<dbReference type="Pfam" id="PF06602">
    <property type="entry name" value="Myotub-related"/>
    <property type="match status" value="2"/>
</dbReference>
<dbReference type="SUPFAM" id="SSF50729">
    <property type="entry name" value="PH domain-like"/>
    <property type="match status" value="1"/>
</dbReference>
<dbReference type="InterPro" id="IPR005113">
    <property type="entry name" value="uDENN_dom"/>
</dbReference>
<evidence type="ECO:0000313" key="8">
    <source>
        <dbReference type="WBParaSite" id="TREG1_96950.1"/>
    </source>
</evidence>
<feature type="domain" description="PH" evidence="3">
    <location>
        <begin position="2934"/>
        <end position="3035"/>
    </location>
</feature>
<evidence type="ECO:0000259" key="3">
    <source>
        <dbReference type="PROSITE" id="PS50003"/>
    </source>
</evidence>
<name>A0AA85KPE0_TRIRE</name>
<dbReference type="Pfam" id="PF02141">
    <property type="entry name" value="DENN"/>
    <property type="match status" value="1"/>
</dbReference>
<dbReference type="InterPro" id="IPR005112">
    <property type="entry name" value="dDENN_dom"/>
</dbReference>
<sequence>MLRFVDYVVLVGYDFEKSVGGESEGRILQRFPSKCWDDYPYNFKIETFCQPCGWYLSRNKPAPTFFVAYLTDVAGNPYFAACLTFHEAVSPSQLLKFKNPYNTIHNRVRAAGNELNRYPHNGPIDGSFVNKKGFLISNFACQSENYPLNTRISVTSLDSNASSPLSSAIGVHDQSINHCGLRSIYDAGDPNLVRPPEFYAPKCLVFLARHQHFDVLKNSLSLLYTVFADSLHQYSVEQMIATVLGGVEVPPTGGPRVTFSLGTGDRQIIQPAHCSTIPVTRNCVASLFKHLGIHNVILLFTAVLSDQKVLVCSRSLNRLTEACHALTSILYPLKYGHTYVPILPKSLIEFVNAPTPFLYGIHSSYQHLLPDMVDVFVADLDGGSVACPENIPIPQLPDPYFTEVVENLFQILSPELMSADHVYPPTTTTTCTTTASSQSNDLIIQDKKLRAVFLRLFASLFAGYRSCLTITRIHPQPVIHFNRTLYLLLRGNSAHNEFCDRLLSSMRFHQFILERGPPFRVCDLFDEEYNLYADGYSLSGDSTLVMNDKEHDYDMLMNHQSVLTGGGGGLSPVTSSLHLIERLSTKLLDNECGDQPATQILPDEAVEAHKRIHQTPFPVLDAKLIDELTVQYSQKKVKNVIYHKPEPRFVPQGQQLDRQIFKAEMFPDKYRVIHEFVEDIFNQHITEALKRRNTIRQDLKSRPMRRLFVDELRRYLVPESSSSGGASMSPSEAINDFIVGNMVVDRNIYDKRAVLTWEQFELIVDLLDEALRQETQSKDSGITPIIMDLSTRLCTELENVRYYANMSHQIQHHDIWRHMPFWESVFNEQVNNQIRLLYIDFSEEELKAHKQQQQQSKDVHHSNQNHVGNLPNGHASSAANGSVKKQGKSPSSPDNDGISIVIVGRSGNQKSSNVTVQQQIYTSNMSSLEIAAEEMRIGNTRPREIQQALETREESTLYAQIIHFINLIVNFRIPVHIGAAVADLYSEEAQNNDSSLHMPLRNDITDSRLSSYGGSNNRMTSDSSARRQQSSRSLSTNDPPPTNQINHALQLISQNEGFVKGNSSYYMDNYSNSVLTAEGFYSSRYSTQNFNEMNPATLLSHINVLENWLLKFVKNVGEENNLLRKRINEIEGKIKAIIESHLINLQAIYPKVQNIPHMKKPEIANPVLLPGEIAIPIGGYDCLSCQLLPDGRYERSDYQLLDPLTNITASTNGVNGSDNMADNTTNNNNNNNNNSGKQDSIGNNETGDIEVDIMLRPLLPAQGALFITNYRIIFTGVPKDPFQSNKVINRSFPISALSGIKKLGCVQMITAFPSSSLANPATLTTMTPISGFRSATLFVSNKKLKANTMQSKSSSQKYLSSSASRTTYTSATGAAGAAAATTTTTNRHGVMYRTENLDVILLRALTFQMLKIGFDIGEVQQETREELRSLLEELRYPSMLCMGFNSAPLGLILSRSNSSSADLHSAGMHSGESHHKASMPHGLLRMRHLKSKTNRNSVFGDSSYSAIMDRERRRTYNTPPSVNTGGTVRSPPLSPRSPRSGRYNQVNYLPTSNFPNCILAEEAICNLTTTLKAYLTPPSISASSTAATLIDPKLMKLLTESLGYLDMVRFSSSMNTHTASMTMAATPTSPMNYSTGFNDGNGSLNRSISGRAGSSIGSRVYCSARLVAFNIHHTIVKSYPSFFIIPQGITQNCLTKVARSHKRGRFPVVTWQHPETGAYLLRGSEMQSNIILNTFKNIKTASKGSTGDNVDDGVDTTGSHATVSKEHIRYIRALVDMSLSAMNNSRPSSVITSETGYSATDDLSNSSQLPNAAAAAAGGTTSSMDHLPREHNTISHPATATVVSSVTNNKTRFRRYKVREALGRIGMFAARRRLTRSGLSPMGSIASGIDDVISMDSVASQNNIPPQHPNHPAHDTASVLGTTGVVGSCLPGGVINRPISLYILCEKQMTKMSKIFNSSSVLLSPIDYPSASTVTRCFKGFFKACLPNDSNRSKSAAKLLSAAATTAGVSLDHASSNNTTGNSATLGSHFTHTSHHSQQLNNNNNNSGENVESESISTSTATNINNAKLMNVFTEAHENGWFTYMKSLLELAGTVVDLLDLQGASVALCLENGSDIVAQIVSLVQVMLDPYYRTIAGFWSLIDKEWLIFGHTFNQNLNQTSSTKSGSISPIFLQFLDAVHQLLRQFPLAFEFNDYYLRFLAYHHISNRFHNFKYDSEFERFTVWFPDLMESLANNSKFGTSIVSKIDDHLLELYRSRSIWPFIQQQHYEWPVFFNFRYSRKLGEKVLRPATNMASFDLWQFYLTEDLACGPIYDLDHFSPSYRKSTNRPYEPVLRQGFNNSHIEQTYAVLGLREGEEAIGWQETWEQAQSEMLSPYSPLSPPTKHLGNQNKKPVKTIRPITNTTGPASTTAASAVATTGNSMSSMCSTYNTVTSTTNGNTRHGVKALNKFSPLPSRFGDYREGSEPTEGALHRKLMKSDDDDDYAMSGAARRRAMSSSLIDINPGKNTFQSSMTTSTSTAYHQPNDDITQTTTLTPQGVGSSDGDLLCSSENNTVSPLHVSELNVNEPSSHQSHVIIVKDLSSIEKDDRKTNSTVPIRNGKDLSRGVVTNGNDSKYYGVTNGGGGSPSRNRIGAETSMYKSSSSNHNIPAAGCEQISEDEAFHEGNDDLYGDRYDDSVDESSLDNDNHFTRHAILEYHRTATLKRLTRRAGGGGGGGTQHTHDHKLTNGLTPSYRNIIIEYESDSITSIGTGAGGVNINSPVQDEPRVHKFTSSRINNNPNLSCELCQKKCQSIDNVVKCIECDLFCHEKCSSLDSKCFPTHMNSSPHQSETDKNGHVLLKRHDSAYLPSELDSYKKANHHHHQYAGDDDRGRSAPTFGITGGGSGLFSPTLPWRGERDHSFRSSLVLIQDTRGKRKLSESSSSVAQTNTLSDTQSQSGRSHRKFLQQWKQRLFALDTNRHQLKYYESYANSSPRGCIDLQDVRCVKIVRNFTHQRKSTSFVVFELETTSRTYRLGAINQENAMQWIERIQKTIQ</sequence>
<dbReference type="PROSITE" id="PS50211">
    <property type="entry name" value="DENN"/>
    <property type="match status" value="1"/>
</dbReference>
<proteinExistence type="inferred from homology"/>
<dbReference type="SMART" id="SM00233">
    <property type="entry name" value="PH"/>
    <property type="match status" value="1"/>
</dbReference>
<evidence type="ECO:0000256" key="1">
    <source>
        <dbReference type="ARBA" id="ARBA00007471"/>
    </source>
</evidence>
<keyword evidence="7" id="KW-1185">Reference proteome</keyword>
<dbReference type="SMART" id="SM00800">
    <property type="entry name" value="uDENN"/>
    <property type="match status" value="1"/>
</dbReference>
<dbReference type="Gene3D" id="3.40.50.11500">
    <property type="match status" value="1"/>
</dbReference>
<accession>A0AA85KPE0</accession>
<dbReference type="Gene3D" id="2.30.29.30">
    <property type="entry name" value="Pleckstrin-homology domain (PH domain)/Phosphotyrosine-binding domain (PTB)"/>
    <property type="match status" value="1"/>
</dbReference>
<dbReference type="InterPro" id="IPR010569">
    <property type="entry name" value="Myotubularin-like_Pase_dom"/>
</dbReference>
<feature type="domain" description="Phorbol-ester/DAG-type" evidence="4">
    <location>
        <begin position="2768"/>
        <end position="2818"/>
    </location>
</feature>
<dbReference type="Pfam" id="PF03456">
    <property type="entry name" value="uDENN"/>
    <property type="match status" value="1"/>
</dbReference>
<feature type="region of interest" description="Disordered" evidence="2">
    <location>
        <begin position="1460"/>
        <end position="1479"/>
    </location>
</feature>
<evidence type="ECO:0000259" key="5">
    <source>
        <dbReference type="PROSITE" id="PS50211"/>
    </source>
</evidence>
<dbReference type="PROSITE" id="PS50081">
    <property type="entry name" value="ZF_DAG_PE_2"/>
    <property type="match status" value="1"/>
</dbReference>
<feature type="region of interest" description="Disordered" evidence="2">
    <location>
        <begin position="848"/>
        <end position="900"/>
    </location>
</feature>
<feature type="region of interest" description="Disordered" evidence="2">
    <location>
        <begin position="1211"/>
        <end position="1243"/>
    </location>
</feature>
<feature type="region of interest" description="Disordered" evidence="2">
    <location>
        <begin position="2587"/>
        <end position="2646"/>
    </location>
</feature>
<feature type="domain" description="Myotubularin phosphatase" evidence="6">
    <location>
        <begin position="1639"/>
        <end position="2303"/>
    </location>
</feature>
<dbReference type="GO" id="GO:0005737">
    <property type="term" value="C:cytoplasm"/>
    <property type="evidence" value="ECO:0007669"/>
    <property type="project" value="TreeGrafter"/>
</dbReference>
<dbReference type="InterPro" id="IPR001849">
    <property type="entry name" value="PH_domain"/>
</dbReference>
<dbReference type="SUPFAM" id="SSF52799">
    <property type="entry name" value="(Phosphotyrosine protein) phosphatases II"/>
    <property type="match status" value="2"/>
</dbReference>
<organism evidence="7 8">
    <name type="scientific">Trichobilharzia regenti</name>
    <name type="common">Nasal bird schistosome</name>
    <dbReference type="NCBI Taxonomy" id="157069"/>
    <lineage>
        <taxon>Eukaryota</taxon>
        <taxon>Metazoa</taxon>
        <taxon>Spiralia</taxon>
        <taxon>Lophotrochozoa</taxon>
        <taxon>Platyhelminthes</taxon>
        <taxon>Trematoda</taxon>
        <taxon>Digenea</taxon>
        <taxon>Strigeidida</taxon>
        <taxon>Schistosomatoidea</taxon>
        <taxon>Schistosomatidae</taxon>
        <taxon>Trichobilharzia</taxon>
    </lineage>
</organism>
<comment type="similarity">
    <text evidence="1">Belongs to the protein-tyrosine phosphatase family. Non-receptor class myotubularin subfamily.</text>
</comment>
<feature type="compositionally biased region" description="Polar residues" evidence="2">
    <location>
        <begin position="1007"/>
        <end position="1020"/>
    </location>
</feature>
<feature type="domain" description="UDENN" evidence="5">
    <location>
        <begin position="6"/>
        <end position="522"/>
    </location>
</feature>
<dbReference type="PANTHER" id="PTHR10807:SF109">
    <property type="entry name" value="SET DOMAIN BINDING FACTOR, ISOFORM A"/>
    <property type="match status" value="1"/>
</dbReference>
<dbReference type="Pfam" id="PF12335">
    <property type="entry name" value="SBF2"/>
    <property type="match status" value="1"/>
</dbReference>
<feature type="region of interest" description="Disordered" evidence="2">
    <location>
        <begin position="2012"/>
        <end position="2057"/>
    </location>
</feature>
<feature type="region of interest" description="Disordered" evidence="2">
    <location>
        <begin position="2496"/>
        <end position="2552"/>
    </location>
</feature>
<feature type="compositionally biased region" description="Polar residues" evidence="2">
    <location>
        <begin position="2520"/>
        <end position="2540"/>
    </location>
</feature>
<feature type="compositionally biased region" description="Polar residues" evidence="2">
    <location>
        <begin position="1211"/>
        <end position="1222"/>
    </location>
</feature>
<feature type="region of interest" description="Disordered" evidence="2">
    <location>
        <begin position="991"/>
        <end position="1045"/>
    </location>
</feature>
<dbReference type="InterPro" id="IPR022096">
    <property type="entry name" value="SBF1/SBF2"/>
</dbReference>
<feature type="compositionally biased region" description="Low complexity" evidence="2">
    <location>
        <begin position="1021"/>
        <end position="1035"/>
    </location>
</feature>
<evidence type="ECO:0000256" key="2">
    <source>
        <dbReference type="SAM" id="MobiDB-lite"/>
    </source>
</evidence>
<dbReference type="InterPro" id="IPR043153">
    <property type="entry name" value="DENN_C"/>
</dbReference>
<dbReference type="SMART" id="SM00799">
    <property type="entry name" value="DENN"/>
    <property type="match status" value="1"/>
</dbReference>
<feature type="compositionally biased region" description="Low complexity" evidence="2">
    <location>
        <begin position="2041"/>
        <end position="2055"/>
    </location>
</feature>
<feature type="compositionally biased region" description="Polar residues" evidence="2">
    <location>
        <begin position="851"/>
        <end position="867"/>
    </location>
</feature>
<feature type="compositionally biased region" description="Polar residues" evidence="2">
    <location>
        <begin position="2920"/>
        <end position="2939"/>
    </location>
</feature>
<dbReference type="Proteomes" id="UP000050795">
    <property type="component" value="Unassembled WGS sequence"/>
</dbReference>
<dbReference type="WBParaSite" id="TREG1_96950.1">
    <property type="protein sequence ID" value="TREG1_96950.1"/>
    <property type="gene ID" value="TREG1_96950"/>
</dbReference>
<dbReference type="GO" id="GO:0005085">
    <property type="term" value="F:guanyl-nucleotide exchange factor activity"/>
    <property type="evidence" value="ECO:0007669"/>
    <property type="project" value="TreeGrafter"/>
</dbReference>
<feature type="region of interest" description="Disordered" evidence="2">
    <location>
        <begin position="1509"/>
        <end position="1544"/>
    </location>
</feature>
<dbReference type="Pfam" id="PF00169">
    <property type="entry name" value="PH"/>
    <property type="match status" value="1"/>
</dbReference>